<evidence type="ECO:0000313" key="1">
    <source>
        <dbReference type="EMBL" id="EDP37616.1"/>
    </source>
</evidence>
<name>A8NUY1_BRUMA</name>
<reference evidence="1" key="1">
    <citation type="journal article" date="2007" name="Science">
        <title>Draft genome of the filarial nematode parasite Brugia malayi.</title>
        <authorList>
            <person name="Ghedin E."/>
            <person name="Wang S."/>
            <person name="Spiro D."/>
            <person name="Caler E."/>
            <person name="Zhao Q."/>
            <person name="Crabtree J."/>
            <person name="Allen J.E."/>
            <person name="Delcher A.L."/>
            <person name="Guiliano D.B."/>
            <person name="Miranda-Saavedra D."/>
            <person name="Angiuoli S.V."/>
            <person name="Creasy T."/>
            <person name="Amedeo P."/>
            <person name="Haas B."/>
            <person name="El-Sayed N.M."/>
            <person name="Wortman J.R."/>
            <person name="Feldblyum T."/>
            <person name="Tallon L."/>
            <person name="Schatz M."/>
            <person name="Shumway M."/>
            <person name="Koo H."/>
            <person name="Salzberg S.L."/>
            <person name="Schobel S."/>
            <person name="Pertea M."/>
            <person name="Pop M."/>
            <person name="White O."/>
            <person name="Barton G.J."/>
            <person name="Carlow C.K."/>
            <person name="Crawford M.J."/>
            <person name="Daub J."/>
            <person name="Dimmic M.W."/>
            <person name="Estes C.F."/>
            <person name="Foster J.M."/>
            <person name="Ganatra M."/>
            <person name="Gregory W.F."/>
            <person name="Johnson N.M."/>
            <person name="Jin J."/>
            <person name="Komuniecki R."/>
            <person name="Korf I."/>
            <person name="Kumar S."/>
            <person name="Laney S."/>
            <person name="Li B.W."/>
            <person name="Li W."/>
            <person name="Lindblom T.H."/>
            <person name="Lustigman S."/>
            <person name="Ma D."/>
            <person name="Maina C.V."/>
            <person name="Martin D.M."/>
            <person name="McCarter J.P."/>
            <person name="McReynolds L."/>
            <person name="Mitreva M."/>
            <person name="Nutman T.B."/>
            <person name="Parkinson J."/>
            <person name="Peregrin-Alvarez J.M."/>
            <person name="Poole C."/>
            <person name="Ren Q."/>
            <person name="Saunders L."/>
            <person name="Sluder A.E."/>
            <person name="Smith K."/>
            <person name="Stanke M."/>
            <person name="Unnasch T.R."/>
            <person name="Ware J."/>
            <person name="Wei A.D."/>
            <person name="Weil G."/>
            <person name="Williams D.J."/>
            <person name="Zhang Y."/>
            <person name="Williams S.A."/>
            <person name="Fraser-Liggett C."/>
            <person name="Slatko B."/>
            <person name="Blaxter M.L."/>
            <person name="Scott A.L."/>
        </authorList>
    </citation>
    <scope>NUCLEOTIDE SEQUENCE [LARGE SCALE GENOMIC DNA]</scope>
</reference>
<dbReference type="EMBL" id="DS238056">
    <property type="protein sequence ID" value="EDP37616.1"/>
    <property type="molecule type" value="Genomic_DNA"/>
</dbReference>
<dbReference type="AlphaFoldDB" id="A8NUY1"/>
<accession>A8NUY1</accession>
<organism evidence="1">
    <name type="scientific">Brugia malayi</name>
    <name type="common">Filarial nematode worm</name>
    <dbReference type="NCBI Taxonomy" id="6279"/>
    <lineage>
        <taxon>Eukaryota</taxon>
        <taxon>Metazoa</taxon>
        <taxon>Ecdysozoa</taxon>
        <taxon>Nematoda</taxon>
        <taxon>Chromadorea</taxon>
        <taxon>Rhabditida</taxon>
        <taxon>Spirurina</taxon>
        <taxon>Spiruromorpha</taxon>
        <taxon>Filarioidea</taxon>
        <taxon>Onchocercidae</taxon>
        <taxon>Brugia</taxon>
    </lineage>
</organism>
<protein>
    <submittedName>
        <fullName evidence="1">Uncharacterized protein</fullName>
    </submittedName>
</protein>
<proteinExistence type="predicted"/>
<feature type="non-terminal residue" evidence="1">
    <location>
        <position position="1"/>
    </location>
</feature>
<gene>
    <name evidence="1" type="ORF">Bm1_10385</name>
</gene>
<sequence>EIIKAPETFVVITGLHLLNNSGFACFGAAEQATGVHAAEKFRWIYVTGNVMEISITITSARKLLNWDTAITSHKN</sequence>